<evidence type="ECO:0000313" key="6">
    <source>
        <dbReference type="Proteomes" id="UP000800092"/>
    </source>
</evidence>
<dbReference type="PROSITE" id="PS50850">
    <property type="entry name" value="MFS"/>
    <property type="match status" value="1"/>
</dbReference>
<feature type="transmembrane region" description="Helical" evidence="3">
    <location>
        <begin position="322"/>
        <end position="347"/>
    </location>
</feature>
<keyword evidence="3" id="KW-1133">Transmembrane helix</keyword>
<dbReference type="InterPro" id="IPR036259">
    <property type="entry name" value="MFS_trans_sf"/>
</dbReference>
<dbReference type="InterPro" id="IPR011701">
    <property type="entry name" value="MFS"/>
</dbReference>
<name>A0A6A6GXR3_VIRVR</name>
<evidence type="ECO:0000313" key="5">
    <source>
        <dbReference type="EMBL" id="KAF2230512.1"/>
    </source>
</evidence>
<feature type="transmembrane region" description="Helical" evidence="3">
    <location>
        <begin position="189"/>
        <end position="209"/>
    </location>
</feature>
<feature type="transmembrane region" description="Helical" evidence="3">
    <location>
        <begin position="359"/>
        <end position="380"/>
    </location>
</feature>
<feature type="transmembrane region" description="Helical" evidence="3">
    <location>
        <begin position="71"/>
        <end position="93"/>
    </location>
</feature>
<dbReference type="EMBL" id="ML991840">
    <property type="protein sequence ID" value="KAF2230512.1"/>
    <property type="molecule type" value="Genomic_DNA"/>
</dbReference>
<dbReference type="PANTHER" id="PTHR11360:SF234">
    <property type="entry name" value="MFS-TYPE TRANSPORTER DBAD-RELATED"/>
    <property type="match status" value="1"/>
</dbReference>
<feature type="transmembrane region" description="Helical" evidence="3">
    <location>
        <begin position="386"/>
        <end position="406"/>
    </location>
</feature>
<feature type="transmembrane region" description="Helical" evidence="3">
    <location>
        <begin position="265"/>
        <end position="286"/>
    </location>
</feature>
<feature type="transmembrane region" description="Helical" evidence="3">
    <location>
        <begin position="230"/>
        <end position="253"/>
    </location>
</feature>
<dbReference type="PANTHER" id="PTHR11360">
    <property type="entry name" value="MONOCARBOXYLATE TRANSPORTER"/>
    <property type="match status" value="1"/>
</dbReference>
<comment type="similarity">
    <text evidence="2">Belongs to the major facilitator superfamily. Monocarboxylate porter (TC 2.A.1.13) family.</text>
</comment>
<feature type="domain" description="Major facilitator superfamily (MFS) profile" evidence="4">
    <location>
        <begin position="231"/>
        <end position="419"/>
    </location>
</feature>
<keyword evidence="6" id="KW-1185">Reference proteome</keyword>
<proteinExistence type="inferred from homology"/>
<evidence type="ECO:0000256" key="2">
    <source>
        <dbReference type="ARBA" id="ARBA00006727"/>
    </source>
</evidence>
<feature type="transmembrane region" description="Helical" evidence="3">
    <location>
        <begin position="126"/>
        <end position="148"/>
    </location>
</feature>
<dbReference type="InterPro" id="IPR020846">
    <property type="entry name" value="MFS_dom"/>
</dbReference>
<feature type="transmembrane region" description="Helical" evidence="3">
    <location>
        <begin position="100"/>
        <end position="120"/>
    </location>
</feature>
<evidence type="ECO:0000256" key="3">
    <source>
        <dbReference type="SAM" id="Phobius"/>
    </source>
</evidence>
<protein>
    <submittedName>
        <fullName evidence="5">MFS general substrate transporter</fullName>
    </submittedName>
</protein>
<accession>A0A6A6GXR3</accession>
<dbReference type="GO" id="GO:0022857">
    <property type="term" value="F:transmembrane transporter activity"/>
    <property type="evidence" value="ECO:0007669"/>
    <property type="project" value="InterPro"/>
</dbReference>
<feature type="transmembrane region" description="Helical" evidence="3">
    <location>
        <begin position="28"/>
        <end position="51"/>
    </location>
</feature>
<reference evidence="5" key="1">
    <citation type="journal article" date="2020" name="Stud. Mycol.">
        <title>101 Dothideomycetes genomes: a test case for predicting lifestyles and emergence of pathogens.</title>
        <authorList>
            <person name="Haridas S."/>
            <person name="Albert R."/>
            <person name="Binder M."/>
            <person name="Bloem J."/>
            <person name="Labutti K."/>
            <person name="Salamov A."/>
            <person name="Andreopoulos B."/>
            <person name="Baker S."/>
            <person name="Barry K."/>
            <person name="Bills G."/>
            <person name="Bluhm B."/>
            <person name="Cannon C."/>
            <person name="Castanera R."/>
            <person name="Culley D."/>
            <person name="Daum C."/>
            <person name="Ezra D."/>
            <person name="Gonzalez J."/>
            <person name="Henrissat B."/>
            <person name="Kuo A."/>
            <person name="Liang C."/>
            <person name="Lipzen A."/>
            <person name="Lutzoni F."/>
            <person name="Magnuson J."/>
            <person name="Mondo S."/>
            <person name="Nolan M."/>
            <person name="Ohm R."/>
            <person name="Pangilinan J."/>
            <person name="Park H.-J."/>
            <person name="Ramirez L."/>
            <person name="Alfaro M."/>
            <person name="Sun H."/>
            <person name="Tritt A."/>
            <person name="Yoshinaga Y."/>
            <person name="Zwiers L.-H."/>
            <person name="Turgeon B."/>
            <person name="Goodwin S."/>
            <person name="Spatafora J."/>
            <person name="Crous P."/>
            <person name="Grigoriev I."/>
        </authorList>
    </citation>
    <scope>NUCLEOTIDE SEQUENCE</scope>
    <source>
        <strain evidence="5">Tuck. ex Michener</strain>
    </source>
</reference>
<gene>
    <name evidence="5" type="ORF">EV356DRAFT_453714</name>
</gene>
<dbReference type="Gene3D" id="1.20.1250.20">
    <property type="entry name" value="MFS general substrate transporter like domains"/>
    <property type="match status" value="2"/>
</dbReference>
<feature type="transmembrane region" description="Helical" evidence="3">
    <location>
        <begin position="157"/>
        <end position="177"/>
    </location>
</feature>
<dbReference type="SUPFAM" id="SSF103473">
    <property type="entry name" value="MFS general substrate transporter"/>
    <property type="match status" value="1"/>
</dbReference>
<keyword evidence="3" id="KW-0472">Membrane</keyword>
<organism evidence="5 6">
    <name type="scientific">Viridothelium virens</name>
    <name type="common">Speckled blister lichen</name>
    <name type="synonym">Trypethelium virens</name>
    <dbReference type="NCBI Taxonomy" id="1048519"/>
    <lineage>
        <taxon>Eukaryota</taxon>
        <taxon>Fungi</taxon>
        <taxon>Dikarya</taxon>
        <taxon>Ascomycota</taxon>
        <taxon>Pezizomycotina</taxon>
        <taxon>Dothideomycetes</taxon>
        <taxon>Dothideomycetes incertae sedis</taxon>
        <taxon>Trypetheliales</taxon>
        <taxon>Trypetheliaceae</taxon>
        <taxon>Viridothelium</taxon>
    </lineage>
</organism>
<dbReference type="Proteomes" id="UP000800092">
    <property type="component" value="Unassembled WGS sequence"/>
</dbReference>
<sequence length="419" mass="45083">METTPQNAKANAPAMEEARGPAMKDGGLFAWLQCAGAFLMFFNSWGLVNSFGAFQTFYEQNLLTRQSPSQIAWIGSLQAFLFIIGGTVAGPLYDHGRLQTLVRSGSFLVVFGMMMTSLGTKYWHLILAQGLTVGIGSAALFVPSIALLPPYFIKRRALATGTAVTGSNLGGVVYAIMFSKLQPRIGFPWTTRVMGFVMLATLSLPLTSLRMRFKPATARKVFDPKPWTELPFAIFAFACFVGFSGLYVPYFYIESFVLQKNIFSVRVAFYVVPILNAGAFIGRLLLSFLADYAGPVNILLISAFACAVLGYVWAAITSPAAIIVFAILFGAFSGTYISVALTTIAVWLCPEISALGLRIGMMCIPCAAGLLIGSPVGGVIAKNDWLGVQMFTGSTLLASTIAVAAVRTMKSGWSIARKC</sequence>
<dbReference type="InterPro" id="IPR050327">
    <property type="entry name" value="Proton-linked_MCT"/>
</dbReference>
<dbReference type="Pfam" id="PF07690">
    <property type="entry name" value="MFS_1"/>
    <property type="match status" value="1"/>
</dbReference>
<evidence type="ECO:0000259" key="4">
    <source>
        <dbReference type="PROSITE" id="PS50850"/>
    </source>
</evidence>
<keyword evidence="3" id="KW-0812">Transmembrane</keyword>
<dbReference type="AlphaFoldDB" id="A0A6A6GXR3"/>
<evidence type="ECO:0000256" key="1">
    <source>
        <dbReference type="ARBA" id="ARBA00004141"/>
    </source>
</evidence>
<feature type="transmembrane region" description="Helical" evidence="3">
    <location>
        <begin position="298"/>
        <end position="316"/>
    </location>
</feature>
<dbReference type="OrthoDB" id="6509908at2759"/>
<comment type="subcellular location">
    <subcellularLocation>
        <location evidence="1">Membrane</location>
        <topology evidence="1">Multi-pass membrane protein</topology>
    </subcellularLocation>
</comment>
<dbReference type="GO" id="GO:0016020">
    <property type="term" value="C:membrane"/>
    <property type="evidence" value="ECO:0007669"/>
    <property type="project" value="UniProtKB-SubCell"/>
</dbReference>